<dbReference type="AlphaFoldDB" id="A0A124DY73"/>
<evidence type="ECO:0000256" key="2">
    <source>
        <dbReference type="ARBA" id="ARBA00022801"/>
    </source>
</evidence>
<dbReference type="InterPro" id="IPR023230">
    <property type="entry name" value="Glyco_hydro_2_CS"/>
</dbReference>
<evidence type="ECO:0000256" key="1">
    <source>
        <dbReference type="ARBA" id="ARBA00007401"/>
    </source>
</evidence>
<dbReference type="Pfam" id="PF02837">
    <property type="entry name" value="Glyco_hydro_2_N"/>
    <property type="match status" value="1"/>
</dbReference>
<feature type="domain" description="Glycosyl hydrolases family 2 sugar binding" evidence="7">
    <location>
        <begin position="53"/>
        <end position="150"/>
    </location>
</feature>
<dbReference type="RefSeq" id="WP_062835690.1">
    <property type="nucleotide sequence ID" value="NZ_BCNV01000001.1"/>
</dbReference>
<feature type="domain" description="Glycoside hydrolase family 2 catalytic" evidence="6">
    <location>
        <begin position="261"/>
        <end position="456"/>
    </location>
</feature>
<evidence type="ECO:0000259" key="6">
    <source>
        <dbReference type="Pfam" id="PF02836"/>
    </source>
</evidence>
<dbReference type="InterPro" id="IPR006104">
    <property type="entry name" value="Glyco_hydro_2_N"/>
</dbReference>
<dbReference type="Gene3D" id="2.60.120.260">
    <property type="entry name" value="Galactose-binding domain-like"/>
    <property type="match status" value="1"/>
</dbReference>
<evidence type="ECO:0000256" key="4">
    <source>
        <dbReference type="RuleBase" id="RU361154"/>
    </source>
</evidence>
<dbReference type="PRINTS" id="PR00132">
    <property type="entry name" value="GLHYDRLASE2"/>
</dbReference>
<dbReference type="InterPro" id="IPR013783">
    <property type="entry name" value="Ig-like_fold"/>
</dbReference>
<evidence type="ECO:0000313" key="8">
    <source>
        <dbReference type="EMBL" id="GAS83330.1"/>
    </source>
</evidence>
<dbReference type="InterPro" id="IPR006103">
    <property type="entry name" value="Glyco_hydro_2_cat"/>
</dbReference>
<dbReference type="PROSITE" id="PS00719">
    <property type="entry name" value="GLYCOSYL_HYDROL_F2_1"/>
    <property type="match status" value="1"/>
</dbReference>
<protein>
    <submittedName>
        <fullName evidence="8">Uncharacterized protein</fullName>
    </submittedName>
</protein>
<dbReference type="Gene3D" id="2.60.40.10">
    <property type="entry name" value="Immunoglobulins"/>
    <property type="match status" value="1"/>
</dbReference>
<dbReference type="InterPro" id="IPR036156">
    <property type="entry name" value="Beta-gal/glucu_dom_sf"/>
</dbReference>
<dbReference type="SUPFAM" id="SSF49303">
    <property type="entry name" value="beta-Galactosidase/glucuronidase domain"/>
    <property type="match status" value="1"/>
</dbReference>
<reference evidence="9" key="2">
    <citation type="submission" date="2016-01" db="EMBL/GenBank/DDBJ databases">
        <title>Draft Genome Sequence of Paenibacillus amylolyticus Heshi-A3 that Was Isolated from Fermented Rice Bran with Aging Salted Mackerel, Which Was Named Heshiko as Traditional Fermented Seafood in Japan.</title>
        <authorList>
            <person name="Akuzawa S."/>
            <person name="Nakagawa J."/>
            <person name="Kanekatsu T."/>
            <person name="Kubota E."/>
            <person name="Ohtake R."/>
            <person name="Suzuki T."/>
            <person name="Kanesaki Y."/>
        </authorList>
    </citation>
    <scope>NUCLEOTIDE SEQUENCE [LARGE SCALE GENOMIC DNA]</scope>
    <source>
        <strain evidence="9">Heshi-A3</strain>
    </source>
</reference>
<evidence type="ECO:0000256" key="3">
    <source>
        <dbReference type="ARBA" id="ARBA00023295"/>
    </source>
</evidence>
<dbReference type="SUPFAM" id="SSF49785">
    <property type="entry name" value="Galactose-binding domain-like"/>
    <property type="match status" value="1"/>
</dbReference>
<dbReference type="Pfam" id="PF00703">
    <property type="entry name" value="Glyco_hydro_2"/>
    <property type="match status" value="1"/>
</dbReference>
<dbReference type="GO" id="GO:0004553">
    <property type="term" value="F:hydrolase activity, hydrolyzing O-glycosyl compounds"/>
    <property type="evidence" value="ECO:0007669"/>
    <property type="project" value="InterPro"/>
</dbReference>
<dbReference type="InterPro" id="IPR008979">
    <property type="entry name" value="Galactose-bd-like_sf"/>
</dbReference>
<evidence type="ECO:0000313" key="9">
    <source>
        <dbReference type="Proteomes" id="UP000069697"/>
    </source>
</evidence>
<keyword evidence="3 4" id="KW-0326">Glycosidase</keyword>
<dbReference type="InterPro" id="IPR006102">
    <property type="entry name" value="Ig-like_GH2"/>
</dbReference>
<dbReference type="Proteomes" id="UP000069697">
    <property type="component" value="Unassembled WGS sequence"/>
</dbReference>
<evidence type="ECO:0000259" key="5">
    <source>
        <dbReference type="Pfam" id="PF00703"/>
    </source>
</evidence>
<reference evidence="8 9" key="1">
    <citation type="journal article" date="2016" name="Genome Announc.">
        <title>Draft Genome Sequence of Paenibacillus amylolyticus Heshi-A3, Isolated from Fermented Rice Bran in a Japanese Fermented Seafood Dish.</title>
        <authorList>
            <person name="Akuzawa S."/>
            <person name="Nagaoka J."/>
            <person name="Kanekatsu M."/>
            <person name="Kubota E."/>
            <person name="Ohtake R."/>
            <person name="Suzuki T."/>
            <person name="Kanesaki Y."/>
        </authorList>
    </citation>
    <scope>NUCLEOTIDE SEQUENCE [LARGE SCALE GENOMIC DNA]</scope>
    <source>
        <strain evidence="8 9">Heshi-A3</strain>
    </source>
</reference>
<feature type="domain" description="Glycoside hydrolase family 2 immunoglobulin-like beta-sandwich" evidence="5">
    <location>
        <begin position="156"/>
        <end position="254"/>
    </location>
</feature>
<dbReference type="SUPFAM" id="SSF51445">
    <property type="entry name" value="(Trans)glycosidases"/>
    <property type="match status" value="1"/>
</dbReference>
<keyword evidence="2 4" id="KW-0378">Hydrolase</keyword>
<dbReference type="InterPro" id="IPR006101">
    <property type="entry name" value="Glyco_hydro_2"/>
</dbReference>
<sequence length="808" mass="91997">MRKISICDGWSFVENITDEFFNFTGEGTAVRLPHTCKEVPVHYMEESACQMICGYRRHLVVPDSLKGQRLFLQFDGAAHVAEVFVNGEQLTTHNGGYTAFRVEVTDKLVYGVENRIVVRLNTREDANVPPFGHVIDYMTYGGLYREAWLLVANESYVEDVFVRTPEKNQALIDVTISHPDSTHVVELSLLDQQQTIVAHTTLNVTGAELKECRINVPDSNVWSPETPYLYSLTATLKKHNGEIIDEYNVFFGFRQIDFRYDGFYLNGEKYKIRGLNRHQSYPYVGYAMPASMQVEDARILKEELHVNAVRTSHYPQSKYFLDACDRLGLLVFTETPGWQHIKDDDDWKQIVCENVEEMILQYRNHPSIILWGVRLNESQDDDVLYTKTNEIARRLDHSRQTSGVRFLWRSSLLEDVYGFNDFSHTGKNGALLPRWLISPSKSKAYLISEFNGHMFPTKATDEPSRRLSHAMRYANVLNEVYKREDIAGSFGWCMFDYQTHGDFGSGDRICYHGVLDMFRNPKLAARVYASFSENAPVLEVGSDMHIGDYPGGAVGENYIFTNADQVRLYKNDIMIREFEPVNQKYRYLPHPPIEFYDTVGNVIEEGEKYSRKKADAIKESLLAIQRFGTALPVKYIFKAVWVMCRHLVSPITFYRLFFKYIENWGASAPVYRFEAVKKGKVVAEVVKSSNASIHVETTVSAAELVEADTYDMASVRIRVVDANNNNATYSHLPLFLKAEGSIEIVGPDCVVAEGGMCGTYIKTHGTAGEGTLTIISNQTEPIQLSFNVKLEGSDRYASNQVALEQLSR</sequence>
<dbReference type="InterPro" id="IPR051913">
    <property type="entry name" value="GH2_Domain-Containing"/>
</dbReference>
<comment type="similarity">
    <text evidence="1 4">Belongs to the glycosyl hydrolase 2 family.</text>
</comment>
<dbReference type="PANTHER" id="PTHR42732:SF1">
    <property type="entry name" value="BETA-MANNOSIDASE"/>
    <property type="match status" value="1"/>
</dbReference>
<dbReference type="InterPro" id="IPR017853">
    <property type="entry name" value="GH"/>
</dbReference>
<proteinExistence type="inferred from homology"/>
<dbReference type="EMBL" id="BCNV01000001">
    <property type="protein sequence ID" value="GAS83330.1"/>
    <property type="molecule type" value="Genomic_DNA"/>
</dbReference>
<accession>A0A124DY73</accession>
<dbReference type="GO" id="GO:0005975">
    <property type="term" value="P:carbohydrate metabolic process"/>
    <property type="evidence" value="ECO:0007669"/>
    <property type="project" value="InterPro"/>
</dbReference>
<name>A0A124DY73_PAEAM</name>
<evidence type="ECO:0000259" key="7">
    <source>
        <dbReference type="Pfam" id="PF02837"/>
    </source>
</evidence>
<gene>
    <name evidence="8" type="ORF">PAHA3_3408</name>
</gene>
<comment type="caution">
    <text evidence="8">The sequence shown here is derived from an EMBL/GenBank/DDBJ whole genome shotgun (WGS) entry which is preliminary data.</text>
</comment>
<organism evidence="8 9">
    <name type="scientific">Paenibacillus amylolyticus</name>
    <dbReference type="NCBI Taxonomy" id="1451"/>
    <lineage>
        <taxon>Bacteria</taxon>
        <taxon>Bacillati</taxon>
        <taxon>Bacillota</taxon>
        <taxon>Bacilli</taxon>
        <taxon>Bacillales</taxon>
        <taxon>Paenibacillaceae</taxon>
        <taxon>Paenibacillus</taxon>
    </lineage>
</organism>
<dbReference type="Gene3D" id="3.20.20.80">
    <property type="entry name" value="Glycosidases"/>
    <property type="match status" value="1"/>
</dbReference>
<dbReference type="Pfam" id="PF02836">
    <property type="entry name" value="Glyco_hydro_2_C"/>
    <property type="match status" value="1"/>
</dbReference>
<dbReference type="PANTHER" id="PTHR42732">
    <property type="entry name" value="BETA-GALACTOSIDASE"/>
    <property type="match status" value="1"/>
</dbReference>